<dbReference type="Gene3D" id="2.40.30.170">
    <property type="match status" value="1"/>
</dbReference>
<feature type="domain" description="Multidrug resistance protein MdtA-like C-terminal permuted SH3" evidence="6">
    <location>
        <begin position="314"/>
        <end position="369"/>
    </location>
</feature>
<keyword evidence="8" id="KW-1185">Reference proteome</keyword>
<dbReference type="Proteomes" id="UP000321899">
    <property type="component" value="Unassembled WGS sequence"/>
</dbReference>
<dbReference type="Pfam" id="PF25967">
    <property type="entry name" value="RND-MFP_C"/>
    <property type="match status" value="1"/>
</dbReference>
<dbReference type="InterPro" id="IPR058626">
    <property type="entry name" value="MdtA-like_b-barrel"/>
</dbReference>
<comment type="similarity">
    <text evidence="2">Belongs to the membrane fusion protein (MFP) (TC 8.A.1) family.</text>
</comment>
<dbReference type="EMBL" id="VDMB01000005">
    <property type="protein sequence ID" value="TYT75198.1"/>
    <property type="molecule type" value="Genomic_DNA"/>
</dbReference>
<gene>
    <name evidence="7" type="ORF">FIM25_05670</name>
</gene>
<dbReference type="GO" id="GO:0046677">
    <property type="term" value="P:response to antibiotic"/>
    <property type="evidence" value="ECO:0007669"/>
    <property type="project" value="TreeGrafter"/>
</dbReference>
<evidence type="ECO:0000313" key="8">
    <source>
        <dbReference type="Proteomes" id="UP000321899"/>
    </source>
</evidence>
<comment type="subcellular location">
    <subcellularLocation>
        <location evidence="1">Cell envelope</location>
    </subcellularLocation>
</comment>
<dbReference type="Gene3D" id="1.10.287.470">
    <property type="entry name" value="Helix hairpin bin"/>
    <property type="match status" value="1"/>
</dbReference>
<name>A0A5Q4VE29_9BACT</name>
<organism evidence="7 8">
    <name type="scientific">Desulfobotulus mexicanus</name>
    <dbReference type="NCBI Taxonomy" id="2586642"/>
    <lineage>
        <taxon>Bacteria</taxon>
        <taxon>Pseudomonadati</taxon>
        <taxon>Thermodesulfobacteriota</taxon>
        <taxon>Desulfobacteria</taxon>
        <taxon>Desulfobacterales</taxon>
        <taxon>Desulfobacteraceae</taxon>
        <taxon>Desulfobotulus</taxon>
    </lineage>
</organism>
<dbReference type="GO" id="GO:0005886">
    <property type="term" value="C:plasma membrane"/>
    <property type="evidence" value="ECO:0007669"/>
    <property type="project" value="TreeGrafter"/>
</dbReference>
<dbReference type="PROSITE" id="PS51257">
    <property type="entry name" value="PROKAR_LIPOPROTEIN"/>
    <property type="match status" value="1"/>
</dbReference>
<feature type="domain" description="Multidrug resistance protein MdtA-like alpha-helical hairpin" evidence="3">
    <location>
        <begin position="113"/>
        <end position="182"/>
    </location>
</feature>
<feature type="domain" description="Multidrug resistance protein MdtA-like barrel-sandwich hybrid" evidence="4">
    <location>
        <begin position="72"/>
        <end position="213"/>
    </location>
</feature>
<evidence type="ECO:0000313" key="7">
    <source>
        <dbReference type="EMBL" id="TYT75198.1"/>
    </source>
</evidence>
<dbReference type="AlphaFoldDB" id="A0A5Q4VE29"/>
<proteinExistence type="inferred from homology"/>
<accession>A0A5Q4VE29</accession>
<comment type="caution">
    <text evidence="7">The sequence shown here is derived from an EMBL/GenBank/DDBJ whole genome shotgun (WGS) entry which is preliminary data.</text>
</comment>
<dbReference type="OrthoDB" id="9772050at2"/>
<evidence type="ECO:0000256" key="2">
    <source>
        <dbReference type="ARBA" id="ARBA00009477"/>
    </source>
</evidence>
<evidence type="ECO:0000259" key="4">
    <source>
        <dbReference type="Pfam" id="PF25917"/>
    </source>
</evidence>
<dbReference type="InterPro" id="IPR058625">
    <property type="entry name" value="MdtA-like_BSH"/>
</dbReference>
<evidence type="ECO:0000259" key="5">
    <source>
        <dbReference type="Pfam" id="PF25944"/>
    </source>
</evidence>
<evidence type="ECO:0000259" key="3">
    <source>
        <dbReference type="Pfam" id="PF25876"/>
    </source>
</evidence>
<dbReference type="GO" id="GO:0030313">
    <property type="term" value="C:cell envelope"/>
    <property type="evidence" value="ECO:0007669"/>
    <property type="project" value="UniProtKB-SubCell"/>
</dbReference>
<dbReference type="Pfam" id="PF25876">
    <property type="entry name" value="HH_MFP_RND"/>
    <property type="match status" value="1"/>
</dbReference>
<dbReference type="Gene3D" id="2.40.50.100">
    <property type="match status" value="1"/>
</dbReference>
<dbReference type="SUPFAM" id="SSF111369">
    <property type="entry name" value="HlyD-like secretion proteins"/>
    <property type="match status" value="1"/>
</dbReference>
<evidence type="ECO:0000256" key="1">
    <source>
        <dbReference type="ARBA" id="ARBA00004196"/>
    </source>
</evidence>
<protein>
    <submittedName>
        <fullName evidence="7">Efflux RND transporter periplasmic adaptor subunit</fullName>
    </submittedName>
</protein>
<dbReference type="Pfam" id="PF25917">
    <property type="entry name" value="BSH_RND"/>
    <property type="match status" value="1"/>
</dbReference>
<dbReference type="NCBIfam" id="TIGR01730">
    <property type="entry name" value="RND_mfp"/>
    <property type="match status" value="1"/>
</dbReference>
<dbReference type="InterPro" id="IPR058627">
    <property type="entry name" value="MdtA-like_C"/>
</dbReference>
<dbReference type="InterPro" id="IPR006143">
    <property type="entry name" value="RND_pump_MFP"/>
</dbReference>
<reference evidence="7 8" key="1">
    <citation type="submission" date="2019-06" db="EMBL/GenBank/DDBJ databases">
        <title>Desulfobotulus mexicanus sp. nov., a novel sulfate-reducing bacterium isolated from the sediment of an alkaline crater lake in Mexico.</title>
        <authorList>
            <person name="Hirschler-Rea A."/>
        </authorList>
    </citation>
    <scope>NUCLEOTIDE SEQUENCE [LARGE SCALE GENOMIC DNA]</scope>
    <source>
        <strain evidence="7 8">PAR22N</strain>
    </source>
</reference>
<dbReference type="PANTHER" id="PTHR30158">
    <property type="entry name" value="ACRA/E-RELATED COMPONENT OF DRUG EFFLUX TRANSPORTER"/>
    <property type="match status" value="1"/>
</dbReference>
<dbReference type="GO" id="GO:0022857">
    <property type="term" value="F:transmembrane transporter activity"/>
    <property type="evidence" value="ECO:0007669"/>
    <property type="project" value="InterPro"/>
</dbReference>
<dbReference type="Pfam" id="PF25944">
    <property type="entry name" value="Beta-barrel_RND"/>
    <property type="match status" value="1"/>
</dbReference>
<evidence type="ECO:0000259" key="6">
    <source>
        <dbReference type="Pfam" id="PF25967"/>
    </source>
</evidence>
<dbReference type="Gene3D" id="2.40.420.20">
    <property type="match status" value="1"/>
</dbReference>
<sequence length="390" mass="43274">MSVLKNLQNMRGHLILFIILLFTLTACSQSEESPQEAKSAFRPPPPAVTTLTVKERDVKVFNEYPARIHGARQVQVRTRVEGILQKRLYVEGQLVREGDVLFRIDPERYEIALRRAEAELANAEASHADASREWQRSITLYEADAVSERTRDQAMTALDLAKARLDLSKAAMDEARRNLGYTEVRAPLSGVTGMETLSEGNLLEWGALLTTITQQDPVHVRFSLPEDDAAIQAAARRAMGKTESDMHRYEATLIFSDGAEYARKGELDFTASIIDSRTGTVTARAVFPNPENQLMPGQFVRIRAQLQSFKDIFMIPEGAVTQGPAGPRVFVVTDDNKALSRNVTMGSAVNGEQIILKGLERGDRVVIMGQVSLREGMDVSATEKRSEEAL</sequence>
<feature type="domain" description="Multidrug resistance protein MdtA-like beta-barrel" evidence="5">
    <location>
        <begin position="217"/>
        <end position="306"/>
    </location>
</feature>
<dbReference type="InterPro" id="IPR058624">
    <property type="entry name" value="MdtA-like_HH"/>
</dbReference>